<keyword evidence="1 2" id="KW-0732">Signal</keyword>
<evidence type="ECO:0000313" key="4">
    <source>
        <dbReference type="Proteomes" id="UP000070529"/>
    </source>
</evidence>
<keyword evidence="4" id="KW-1185">Reference proteome</keyword>
<sequence length="126" mass="13412">MKTYFCAAALILGTTLSAGAFANNVVSPAMGGFSGPVNAIGTVKAVLDAGMFSDDQPVSLTGYIAQSLGGEIYTFQDDTGVINIEIDHDKWFGQQVTPKTKVAILGEIDKEFNYTTIDVDSIRIIQ</sequence>
<dbReference type="InterPro" id="IPR005220">
    <property type="entry name" value="CarO-like"/>
</dbReference>
<dbReference type="AlphaFoldDB" id="A0A135ID11"/>
<dbReference type="STRING" id="294935.ATN88_05910"/>
<dbReference type="PANTHER" id="PTHR36571">
    <property type="entry name" value="PROTEIN YGIW"/>
    <property type="match status" value="1"/>
</dbReference>
<name>A0A135ID11_9GAMM</name>
<dbReference type="NCBIfam" id="NF033674">
    <property type="entry name" value="stress_OB_fold"/>
    <property type="match status" value="1"/>
</dbReference>
<dbReference type="Gene3D" id="2.40.50.200">
    <property type="entry name" value="Bacterial OB-fold"/>
    <property type="match status" value="1"/>
</dbReference>
<dbReference type="PANTHER" id="PTHR36571:SF1">
    <property type="entry name" value="PROTEIN YGIW"/>
    <property type="match status" value="1"/>
</dbReference>
<evidence type="ECO:0000256" key="1">
    <source>
        <dbReference type="ARBA" id="ARBA00022729"/>
    </source>
</evidence>
<dbReference type="Pfam" id="PF04076">
    <property type="entry name" value="BOF"/>
    <property type="match status" value="1"/>
</dbReference>
<dbReference type="OrthoDB" id="598245at2"/>
<accession>A0A135ID11</accession>
<evidence type="ECO:0000313" key="3">
    <source>
        <dbReference type="EMBL" id="KXF83224.1"/>
    </source>
</evidence>
<comment type="caution">
    <text evidence="3">The sequence shown here is derived from an EMBL/GenBank/DDBJ whole genome shotgun (WGS) entry which is preliminary data.</text>
</comment>
<dbReference type="SUPFAM" id="SSF101756">
    <property type="entry name" value="Hypothetical protein YgiW"/>
    <property type="match status" value="1"/>
</dbReference>
<feature type="chain" id="PRO_5007465914" evidence="2">
    <location>
        <begin position="23"/>
        <end position="126"/>
    </location>
</feature>
<protein>
    <submittedName>
        <fullName evidence="3">Uncharacterized protein</fullName>
    </submittedName>
</protein>
<dbReference type="InterPro" id="IPR036700">
    <property type="entry name" value="BOBF_sf"/>
</dbReference>
<dbReference type="RefSeq" id="WP_067411172.1">
    <property type="nucleotide sequence ID" value="NZ_LNTY01000006.1"/>
</dbReference>
<evidence type="ECO:0000256" key="2">
    <source>
        <dbReference type="SAM" id="SignalP"/>
    </source>
</evidence>
<reference evidence="3 4" key="1">
    <citation type="submission" date="2015-11" db="EMBL/GenBank/DDBJ databases">
        <title>Genomic Taxonomy of the Vibrionaceae.</title>
        <authorList>
            <person name="Gomez-Gil B."/>
            <person name="Enciso-Ibarra J."/>
        </authorList>
    </citation>
    <scope>NUCLEOTIDE SEQUENCE [LARGE SCALE GENOMIC DNA]</scope>
    <source>
        <strain evidence="3 4">CAIM 912</strain>
    </source>
</reference>
<dbReference type="Proteomes" id="UP000070529">
    <property type="component" value="Unassembled WGS sequence"/>
</dbReference>
<proteinExistence type="predicted"/>
<organism evidence="3 4">
    <name type="scientific">Enterovibrio coralii</name>
    <dbReference type="NCBI Taxonomy" id="294935"/>
    <lineage>
        <taxon>Bacteria</taxon>
        <taxon>Pseudomonadati</taxon>
        <taxon>Pseudomonadota</taxon>
        <taxon>Gammaproteobacteria</taxon>
        <taxon>Vibrionales</taxon>
        <taxon>Vibrionaceae</taxon>
        <taxon>Enterovibrio</taxon>
    </lineage>
</organism>
<gene>
    <name evidence="3" type="ORF">ATN88_05910</name>
</gene>
<dbReference type="EMBL" id="LNTY01000006">
    <property type="protein sequence ID" value="KXF83224.1"/>
    <property type="molecule type" value="Genomic_DNA"/>
</dbReference>
<feature type="signal peptide" evidence="2">
    <location>
        <begin position="1"/>
        <end position="22"/>
    </location>
</feature>